<gene>
    <name evidence="1" type="ORF">LCGC14_2084430</name>
</gene>
<dbReference type="InterPro" id="IPR036526">
    <property type="entry name" value="C-N_Hydrolase_sf"/>
</dbReference>
<organism evidence="1">
    <name type="scientific">marine sediment metagenome</name>
    <dbReference type="NCBI Taxonomy" id="412755"/>
    <lineage>
        <taxon>unclassified sequences</taxon>
        <taxon>metagenomes</taxon>
        <taxon>ecological metagenomes</taxon>
    </lineage>
</organism>
<dbReference type="SUPFAM" id="SSF56317">
    <property type="entry name" value="Carbon-nitrogen hydrolase"/>
    <property type="match status" value="1"/>
</dbReference>
<sequence length="145" mass="16602">MKQETLQYPGTGVLFGAPSMSNKNKGTGLYNSAVLLFNGKQLICQHKSLLPTYDVFDEVRYFDPASEIHCVSLKKNEMQCWVYQYMRTPGTMMSYGLKAGFIFLILYTSWQKVVFPSLLTYPHPCRGYREQDRHRACAPVCTVPL</sequence>
<accession>A0A0F9F1W0</accession>
<dbReference type="AlphaFoldDB" id="A0A0F9F1W0"/>
<dbReference type="EMBL" id="LAZR01025259">
    <property type="protein sequence ID" value="KKL72486.1"/>
    <property type="molecule type" value="Genomic_DNA"/>
</dbReference>
<reference evidence="1" key="1">
    <citation type="journal article" date="2015" name="Nature">
        <title>Complex archaea that bridge the gap between prokaryotes and eukaryotes.</title>
        <authorList>
            <person name="Spang A."/>
            <person name="Saw J.H."/>
            <person name="Jorgensen S.L."/>
            <person name="Zaremba-Niedzwiedzka K."/>
            <person name="Martijn J."/>
            <person name="Lind A.E."/>
            <person name="van Eijk R."/>
            <person name="Schleper C."/>
            <person name="Guy L."/>
            <person name="Ettema T.J."/>
        </authorList>
    </citation>
    <scope>NUCLEOTIDE SEQUENCE</scope>
</reference>
<name>A0A0F9F1W0_9ZZZZ</name>
<protein>
    <submittedName>
        <fullName evidence="1">Uncharacterized protein</fullName>
    </submittedName>
</protein>
<dbReference type="Gene3D" id="3.60.110.10">
    <property type="entry name" value="Carbon-nitrogen hydrolase"/>
    <property type="match status" value="1"/>
</dbReference>
<comment type="caution">
    <text evidence="1">The sequence shown here is derived from an EMBL/GenBank/DDBJ whole genome shotgun (WGS) entry which is preliminary data.</text>
</comment>
<proteinExistence type="predicted"/>
<evidence type="ECO:0000313" key="1">
    <source>
        <dbReference type="EMBL" id="KKL72486.1"/>
    </source>
</evidence>